<dbReference type="Proteomes" id="UP001596417">
    <property type="component" value="Unassembled WGS sequence"/>
</dbReference>
<name>A0ABD5YNC1_9EURY</name>
<evidence type="ECO:0000256" key="1">
    <source>
        <dbReference type="SAM" id="MobiDB-lite"/>
    </source>
</evidence>
<evidence type="ECO:0000313" key="3">
    <source>
        <dbReference type="Proteomes" id="UP001596417"/>
    </source>
</evidence>
<proteinExistence type="predicted"/>
<sequence>MPIGTVLLPSRKRGEREASDLGHKVNRLGSTVDRWIVARTADETPDRRSTIDDDPADCQWLREPRSHIETGSHKVPDN</sequence>
<gene>
    <name evidence="2" type="ORF">ACFQL7_01605</name>
</gene>
<reference evidence="2 3" key="1">
    <citation type="journal article" date="2019" name="Int. J. Syst. Evol. Microbiol.">
        <title>The Global Catalogue of Microorganisms (GCM) 10K type strain sequencing project: providing services to taxonomists for standard genome sequencing and annotation.</title>
        <authorList>
            <consortium name="The Broad Institute Genomics Platform"/>
            <consortium name="The Broad Institute Genome Sequencing Center for Infectious Disease"/>
            <person name="Wu L."/>
            <person name="Ma J."/>
        </authorList>
    </citation>
    <scope>NUCLEOTIDE SEQUENCE [LARGE SCALE GENOMIC DNA]</scope>
    <source>
        <strain evidence="2 3">RDMS1</strain>
    </source>
</reference>
<feature type="region of interest" description="Disordered" evidence="1">
    <location>
        <begin position="1"/>
        <end position="22"/>
    </location>
</feature>
<organism evidence="2 3">
    <name type="scientific">Halocatena marina</name>
    <dbReference type="NCBI Taxonomy" id="2934937"/>
    <lineage>
        <taxon>Archaea</taxon>
        <taxon>Methanobacteriati</taxon>
        <taxon>Methanobacteriota</taxon>
        <taxon>Stenosarchaea group</taxon>
        <taxon>Halobacteria</taxon>
        <taxon>Halobacteriales</taxon>
        <taxon>Natronomonadaceae</taxon>
        <taxon>Halocatena</taxon>
    </lineage>
</organism>
<dbReference type="EMBL" id="JBHTAX010000001">
    <property type="protein sequence ID" value="MFC7188671.1"/>
    <property type="molecule type" value="Genomic_DNA"/>
</dbReference>
<dbReference type="RefSeq" id="WP_390204372.1">
    <property type="nucleotide sequence ID" value="NZ_JBHTAX010000001.1"/>
</dbReference>
<dbReference type="AlphaFoldDB" id="A0ABD5YNC1"/>
<accession>A0ABD5YNC1</accession>
<keyword evidence="3" id="KW-1185">Reference proteome</keyword>
<feature type="compositionally biased region" description="Basic and acidic residues" evidence="1">
    <location>
        <begin position="12"/>
        <end position="22"/>
    </location>
</feature>
<protein>
    <submittedName>
        <fullName evidence="2">Uncharacterized protein</fullName>
    </submittedName>
</protein>
<comment type="caution">
    <text evidence="2">The sequence shown here is derived from an EMBL/GenBank/DDBJ whole genome shotgun (WGS) entry which is preliminary data.</text>
</comment>
<evidence type="ECO:0000313" key="2">
    <source>
        <dbReference type="EMBL" id="MFC7188671.1"/>
    </source>
</evidence>